<evidence type="ECO:0000313" key="9">
    <source>
        <dbReference type="Proteomes" id="UP000316609"/>
    </source>
</evidence>
<dbReference type="FunFam" id="3.40.50.300:FF:000006">
    <property type="entry name" value="DNA-binding transcriptional regulator NtrC"/>
    <property type="match status" value="1"/>
</dbReference>
<dbReference type="InterPro" id="IPR003018">
    <property type="entry name" value="GAF"/>
</dbReference>
<dbReference type="InterPro" id="IPR009057">
    <property type="entry name" value="Homeodomain-like_sf"/>
</dbReference>
<keyword evidence="3" id="KW-0805">Transcription regulation</keyword>
<dbReference type="PROSITE" id="PS00675">
    <property type="entry name" value="SIGMA54_INTERACT_1"/>
    <property type="match status" value="1"/>
</dbReference>
<dbReference type="Gene3D" id="3.30.450.40">
    <property type="match status" value="1"/>
</dbReference>
<dbReference type="Pfam" id="PF01590">
    <property type="entry name" value="GAF"/>
    <property type="match status" value="1"/>
</dbReference>
<reference evidence="8 9" key="1">
    <citation type="journal article" date="2019" name="Nat. Microbiol.">
        <title>Mediterranean grassland soil C-N compound turnover is dependent on rainfall and depth, and is mediated by genomically divergent microorganisms.</title>
        <authorList>
            <person name="Diamond S."/>
            <person name="Andeer P.F."/>
            <person name="Li Z."/>
            <person name="Crits-Christoph A."/>
            <person name="Burstein D."/>
            <person name="Anantharaman K."/>
            <person name="Lane K.R."/>
            <person name="Thomas B.C."/>
            <person name="Pan C."/>
            <person name="Northen T.R."/>
            <person name="Banfield J.F."/>
        </authorList>
    </citation>
    <scope>NUCLEOTIDE SEQUENCE [LARGE SCALE GENOMIC DNA]</scope>
    <source>
        <strain evidence="8">WS_8</strain>
    </source>
</reference>
<name>A0A538TD55_UNCEI</name>
<dbReference type="InterPro" id="IPR003593">
    <property type="entry name" value="AAA+_ATPase"/>
</dbReference>
<sequence>EPVMLASAFSDPRFEGRQSVSGVRMASVLCMPIRAHGRIAALVHLENGKPGHFNPEHQELLRSLLELAGPVLEALQAGRDVMRERDQLRVTEAQLREEAEQSRALLARDWSFGRFVGRSAAVHELEAAVRKTAATDFPVLLLGETGTGKSILARVLHHSGPRAKQPFVTIFCPSLEKGMVEAELFGHKRGSFTGALSDRLGKIPAADKGTLFLDEIGELPLEIQPKLLRLLQERTYERVGDPEERRADVRVIAATNRDLEVEVRERRFRRDLYERLNFVPLRIPPLRERVEDLPLLMRHALDQTEAGRWIELSEEASAYLKSLDFAWPGNVRHVEQLAARLTLEGRRGPVAREEMARLLDARTQAPSLEHAVLATEAPGSGELRGSGSLTGSTSRDASGFEEGLPALLEKAERAWLAQALERYPRLTRAELAARLKISESALYKKLKAYRLGG</sequence>
<keyword evidence="2" id="KW-0067">ATP-binding</keyword>
<keyword evidence="5" id="KW-0804">Transcription</keyword>
<dbReference type="Gene3D" id="1.10.8.60">
    <property type="match status" value="1"/>
</dbReference>
<dbReference type="SUPFAM" id="SSF52540">
    <property type="entry name" value="P-loop containing nucleoside triphosphate hydrolases"/>
    <property type="match status" value="1"/>
</dbReference>
<dbReference type="GO" id="GO:0006355">
    <property type="term" value="P:regulation of DNA-templated transcription"/>
    <property type="evidence" value="ECO:0007669"/>
    <property type="project" value="InterPro"/>
</dbReference>
<feature type="compositionally biased region" description="Low complexity" evidence="6">
    <location>
        <begin position="379"/>
        <end position="395"/>
    </location>
</feature>
<dbReference type="InterPro" id="IPR029016">
    <property type="entry name" value="GAF-like_dom_sf"/>
</dbReference>
<feature type="non-terminal residue" evidence="8">
    <location>
        <position position="1"/>
    </location>
</feature>
<dbReference type="PROSITE" id="PS00676">
    <property type="entry name" value="SIGMA54_INTERACT_2"/>
    <property type="match status" value="1"/>
</dbReference>
<feature type="region of interest" description="Disordered" evidence="6">
    <location>
        <begin position="376"/>
        <end position="398"/>
    </location>
</feature>
<evidence type="ECO:0000256" key="6">
    <source>
        <dbReference type="SAM" id="MobiDB-lite"/>
    </source>
</evidence>
<dbReference type="InterPro" id="IPR025662">
    <property type="entry name" value="Sigma_54_int_dom_ATP-bd_1"/>
</dbReference>
<dbReference type="AlphaFoldDB" id="A0A538TD55"/>
<dbReference type="PROSITE" id="PS50045">
    <property type="entry name" value="SIGMA54_INTERACT_4"/>
    <property type="match status" value="1"/>
</dbReference>
<dbReference type="Pfam" id="PF00158">
    <property type="entry name" value="Sigma54_activat"/>
    <property type="match status" value="1"/>
</dbReference>
<dbReference type="GO" id="GO:0003677">
    <property type="term" value="F:DNA binding"/>
    <property type="evidence" value="ECO:0007669"/>
    <property type="project" value="UniProtKB-KW"/>
</dbReference>
<comment type="caution">
    <text evidence="8">The sequence shown here is derived from an EMBL/GenBank/DDBJ whole genome shotgun (WGS) entry which is preliminary data.</text>
</comment>
<evidence type="ECO:0000313" key="8">
    <source>
        <dbReference type="EMBL" id="TMQ61579.1"/>
    </source>
</evidence>
<dbReference type="Gene3D" id="3.40.50.300">
    <property type="entry name" value="P-loop containing nucleotide triphosphate hydrolases"/>
    <property type="match status" value="1"/>
</dbReference>
<dbReference type="PANTHER" id="PTHR32071">
    <property type="entry name" value="TRANSCRIPTIONAL REGULATORY PROTEIN"/>
    <property type="match status" value="1"/>
</dbReference>
<evidence type="ECO:0000256" key="1">
    <source>
        <dbReference type="ARBA" id="ARBA00022741"/>
    </source>
</evidence>
<proteinExistence type="predicted"/>
<accession>A0A538TD55</accession>
<dbReference type="InterPro" id="IPR002078">
    <property type="entry name" value="Sigma_54_int"/>
</dbReference>
<dbReference type="CDD" id="cd00009">
    <property type="entry name" value="AAA"/>
    <property type="match status" value="1"/>
</dbReference>
<dbReference type="EMBL" id="VBOY01000170">
    <property type="protein sequence ID" value="TMQ61579.1"/>
    <property type="molecule type" value="Genomic_DNA"/>
</dbReference>
<keyword evidence="1" id="KW-0547">Nucleotide-binding</keyword>
<protein>
    <submittedName>
        <fullName evidence="8">Sigma-54-dependent Fis family transcriptional regulator</fullName>
    </submittedName>
</protein>
<keyword evidence="4" id="KW-0238">DNA-binding</keyword>
<dbReference type="SUPFAM" id="SSF55781">
    <property type="entry name" value="GAF domain-like"/>
    <property type="match status" value="1"/>
</dbReference>
<evidence type="ECO:0000256" key="4">
    <source>
        <dbReference type="ARBA" id="ARBA00023125"/>
    </source>
</evidence>
<evidence type="ECO:0000259" key="7">
    <source>
        <dbReference type="PROSITE" id="PS50045"/>
    </source>
</evidence>
<dbReference type="InterPro" id="IPR058031">
    <property type="entry name" value="AAA_lid_NorR"/>
</dbReference>
<dbReference type="SMART" id="SM00382">
    <property type="entry name" value="AAA"/>
    <property type="match status" value="1"/>
</dbReference>
<dbReference type="InterPro" id="IPR025943">
    <property type="entry name" value="Sigma_54_int_dom_ATP-bd_2"/>
</dbReference>
<evidence type="ECO:0000256" key="2">
    <source>
        <dbReference type="ARBA" id="ARBA00022840"/>
    </source>
</evidence>
<dbReference type="Gene3D" id="1.10.10.60">
    <property type="entry name" value="Homeodomain-like"/>
    <property type="match status" value="1"/>
</dbReference>
<feature type="domain" description="Sigma-54 factor interaction" evidence="7">
    <location>
        <begin position="115"/>
        <end position="343"/>
    </location>
</feature>
<evidence type="ECO:0000256" key="3">
    <source>
        <dbReference type="ARBA" id="ARBA00023015"/>
    </source>
</evidence>
<evidence type="ECO:0000256" key="5">
    <source>
        <dbReference type="ARBA" id="ARBA00023163"/>
    </source>
</evidence>
<dbReference type="InterPro" id="IPR027417">
    <property type="entry name" value="P-loop_NTPase"/>
</dbReference>
<dbReference type="Proteomes" id="UP000316609">
    <property type="component" value="Unassembled WGS sequence"/>
</dbReference>
<organism evidence="8 9">
    <name type="scientific">Eiseniibacteriota bacterium</name>
    <dbReference type="NCBI Taxonomy" id="2212470"/>
    <lineage>
        <taxon>Bacteria</taxon>
        <taxon>Candidatus Eiseniibacteriota</taxon>
    </lineage>
</organism>
<dbReference type="Pfam" id="PF25601">
    <property type="entry name" value="AAA_lid_14"/>
    <property type="match status" value="1"/>
</dbReference>
<dbReference type="SUPFAM" id="SSF46689">
    <property type="entry name" value="Homeodomain-like"/>
    <property type="match status" value="1"/>
</dbReference>
<dbReference type="GO" id="GO:0005524">
    <property type="term" value="F:ATP binding"/>
    <property type="evidence" value="ECO:0007669"/>
    <property type="project" value="UniProtKB-KW"/>
</dbReference>
<gene>
    <name evidence="8" type="ORF">E6K78_12660</name>
</gene>